<evidence type="ECO:0000313" key="16">
    <source>
        <dbReference type="Proteomes" id="UP000697710"/>
    </source>
</evidence>
<dbReference type="SUPFAM" id="SSF54631">
    <property type="entry name" value="CBS-domain pair"/>
    <property type="match status" value="1"/>
</dbReference>
<dbReference type="Gene3D" id="3.10.580.10">
    <property type="entry name" value="CBS-domain"/>
    <property type="match status" value="2"/>
</dbReference>
<evidence type="ECO:0000256" key="1">
    <source>
        <dbReference type="ARBA" id="ARBA00001947"/>
    </source>
</evidence>
<dbReference type="Pfam" id="PF02163">
    <property type="entry name" value="Peptidase_M50"/>
    <property type="match status" value="1"/>
</dbReference>
<reference evidence="15" key="1">
    <citation type="submission" date="2020-04" db="EMBL/GenBank/DDBJ databases">
        <authorList>
            <person name="Zhang T."/>
        </authorList>
    </citation>
    <scope>NUCLEOTIDE SEQUENCE</scope>
    <source>
        <strain evidence="15">HKST-UBA01</strain>
    </source>
</reference>
<keyword evidence="7" id="KW-0378">Hydrolase</keyword>
<keyword evidence="8" id="KW-0862">Zinc</keyword>
<dbReference type="EMBL" id="JAGQHR010000480">
    <property type="protein sequence ID" value="MCA9728800.1"/>
    <property type="molecule type" value="Genomic_DNA"/>
</dbReference>
<dbReference type="Proteomes" id="UP000697710">
    <property type="component" value="Unassembled WGS sequence"/>
</dbReference>
<dbReference type="PROSITE" id="PS51371">
    <property type="entry name" value="CBS"/>
    <property type="match status" value="2"/>
</dbReference>
<evidence type="ECO:0000256" key="7">
    <source>
        <dbReference type="ARBA" id="ARBA00022801"/>
    </source>
</evidence>
<dbReference type="PANTHER" id="PTHR39188:SF3">
    <property type="entry name" value="STAGE IV SPORULATION PROTEIN FB"/>
    <property type="match status" value="1"/>
</dbReference>
<evidence type="ECO:0000256" key="5">
    <source>
        <dbReference type="ARBA" id="ARBA00022692"/>
    </source>
</evidence>
<name>A0A956RQB3_UNCEI</name>
<feature type="non-terminal residue" evidence="15">
    <location>
        <position position="1"/>
    </location>
</feature>
<evidence type="ECO:0000256" key="4">
    <source>
        <dbReference type="ARBA" id="ARBA00022670"/>
    </source>
</evidence>
<evidence type="ECO:0000256" key="6">
    <source>
        <dbReference type="ARBA" id="ARBA00022723"/>
    </source>
</evidence>
<dbReference type="GO" id="GO:0016020">
    <property type="term" value="C:membrane"/>
    <property type="evidence" value="ECO:0007669"/>
    <property type="project" value="UniProtKB-SubCell"/>
</dbReference>
<dbReference type="GO" id="GO:0006508">
    <property type="term" value="P:proteolysis"/>
    <property type="evidence" value="ECO:0007669"/>
    <property type="project" value="UniProtKB-KW"/>
</dbReference>
<protein>
    <submittedName>
        <fullName evidence="15">CBS domain-containing protein</fullName>
    </submittedName>
</protein>
<evidence type="ECO:0000256" key="8">
    <source>
        <dbReference type="ARBA" id="ARBA00022833"/>
    </source>
</evidence>
<comment type="subcellular location">
    <subcellularLocation>
        <location evidence="2">Membrane</location>
        <topology evidence="2">Multi-pass membrane protein</topology>
    </subcellularLocation>
</comment>
<reference evidence="15" key="2">
    <citation type="journal article" date="2021" name="Microbiome">
        <title>Successional dynamics and alternative stable states in a saline activated sludge microbial community over 9 years.</title>
        <authorList>
            <person name="Wang Y."/>
            <person name="Ye J."/>
            <person name="Ju F."/>
            <person name="Liu L."/>
            <person name="Boyd J.A."/>
            <person name="Deng Y."/>
            <person name="Parks D.H."/>
            <person name="Jiang X."/>
            <person name="Yin X."/>
            <person name="Woodcroft B.J."/>
            <person name="Tyson G.W."/>
            <person name="Hugenholtz P."/>
            <person name="Polz M.F."/>
            <person name="Zhang T."/>
        </authorList>
    </citation>
    <scope>NUCLEOTIDE SEQUENCE</scope>
    <source>
        <strain evidence="15">HKST-UBA01</strain>
    </source>
</reference>
<keyword evidence="9 13" id="KW-1133">Transmembrane helix</keyword>
<comment type="similarity">
    <text evidence="3">Belongs to the peptidase M50B family.</text>
</comment>
<dbReference type="GO" id="GO:0046872">
    <property type="term" value="F:metal ion binding"/>
    <property type="evidence" value="ECO:0007669"/>
    <property type="project" value="UniProtKB-KW"/>
</dbReference>
<gene>
    <name evidence="15" type="ORF">KC729_14005</name>
</gene>
<organism evidence="15 16">
    <name type="scientific">Eiseniibacteriota bacterium</name>
    <dbReference type="NCBI Taxonomy" id="2212470"/>
    <lineage>
        <taxon>Bacteria</taxon>
        <taxon>Candidatus Eiseniibacteriota</taxon>
    </lineage>
</organism>
<evidence type="ECO:0000313" key="15">
    <source>
        <dbReference type="EMBL" id="MCA9728800.1"/>
    </source>
</evidence>
<proteinExistence type="inferred from homology"/>
<keyword evidence="12" id="KW-0129">CBS domain</keyword>
<feature type="transmembrane region" description="Helical" evidence="13">
    <location>
        <begin position="118"/>
        <end position="136"/>
    </location>
</feature>
<evidence type="ECO:0000256" key="11">
    <source>
        <dbReference type="ARBA" id="ARBA00023136"/>
    </source>
</evidence>
<dbReference type="InterPro" id="IPR046342">
    <property type="entry name" value="CBS_dom_sf"/>
</dbReference>
<evidence type="ECO:0000256" key="3">
    <source>
        <dbReference type="ARBA" id="ARBA00007931"/>
    </source>
</evidence>
<keyword evidence="5 13" id="KW-0812">Transmembrane</keyword>
<evidence type="ECO:0000256" key="2">
    <source>
        <dbReference type="ARBA" id="ARBA00004141"/>
    </source>
</evidence>
<keyword evidence="6" id="KW-0479">Metal-binding</keyword>
<comment type="caution">
    <text evidence="15">The sequence shown here is derived from an EMBL/GenBank/DDBJ whole genome shotgun (WGS) entry which is preliminary data.</text>
</comment>
<keyword evidence="11 13" id="KW-0472">Membrane</keyword>
<dbReference type="InterPro" id="IPR000644">
    <property type="entry name" value="CBS_dom"/>
</dbReference>
<dbReference type="GO" id="GO:0008237">
    <property type="term" value="F:metallopeptidase activity"/>
    <property type="evidence" value="ECO:0007669"/>
    <property type="project" value="UniProtKB-KW"/>
</dbReference>
<evidence type="ECO:0000256" key="10">
    <source>
        <dbReference type="ARBA" id="ARBA00023049"/>
    </source>
</evidence>
<dbReference type="PANTHER" id="PTHR39188">
    <property type="entry name" value="MEMBRANE-ASSOCIATED ZINC METALLOPROTEASE M50B"/>
    <property type="match status" value="1"/>
</dbReference>
<evidence type="ECO:0000259" key="14">
    <source>
        <dbReference type="PROSITE" id="PS51371"/>
    </source>
</evidence>
<dbReference type="AlphaFoldDB" id="A0A956RQB3"/>
<dbReference type="InterPro" id="IPR008915">
    <property type="entry name" value="Peptidase_M50"/>
</dbReference>
<feature type="transmembrane region" description="Helical" evidence="13">
    <location>
        <begin position="49"/>
        <end position="71"/>
    </location>
</feature>
<feature type="domain" description="CBS" evidence="14">
    <location>
        <begin position="158"/>
        <end position="215"/>
    </location>
</feature>
<dbReference type="SMART" id="SM00116">
    <property type="entry name" value="CBS"/>
    <property type="match status" value="2"/>
</dbReference>
<accession>A0A956RQB3</accession>
<keyword evidence="4" id="KW-0645">Protease</keyword>
<keyword evidence="10" id="KW-0482">Metalloprotease</keyword>
<feature type="domain" description="CBS" evidence="14">
    <location>
        <begin position="221"/>
        <end position="280"/>
    </location>
</feature>
<sequence>STDGVRCDQGPQAVCRRSRGGEQELAWNFPAARLLQEVVMPADGLTGTIIGYLAWVNLAVGLFNLVPGFPLDGGRLLRALVWKRTGSFQRGTRAASDLGKGVAIVLMVLGGLQVFSGMILGGIWFILIGIFLRSIAKQGYEQLILRQALEGVRVSEVMTEDIVTVPSAMTLEELTEQHFLREGRSSYPVVDGGHVRGVVAISDLSKTDRSRFSDVTVEQVMTPLAQLHTLSPETPLVEALAEMGPGNPRRQLVLENDHLLGMLGIEDLTRVMKVREALARP</sequence>
<comment type="cofactor">
    <cofactor evidence="1">
        <name>Zn(2+)</name>
        <dbReference type="ChEBI" id="CHEBI:29105"/>
    </cofactor>
</comment>
<evidence type="ECO:0000256" key="13">
    <source>
        <dbReference type="SAM" id="Phobius"/>
    </source>
</evidence>
<evidence type="ECO:0000256" key="12">
    <source>
        <dbReference type="PROSITE-ProRule" id="PRU00703"/>
    </source>
</evidence>
<evidence type="ECO:0000256" key="9">
    <source>
        <dbReference type="ARBA" id="ARBA00022989"/>
    </source>
</evidence>
<dbReference type="Pfam" id="PF00571">
    <property type="entry name" value="CBS"/>
    <property type="match status" value="2"/>
</dbReference>